<dbReference type="Proteomes" id="UP001152531">
    <property type="component" value="Unassembled WGS sequence"/>
</dbReference>
<sequence length="567" mass="66929">MKRKSESIEVSDKPGHKEEEKNTDNSKERFERELAVLFIENSIKFDTSNNFHLKRLVSRLAGIHINEIPSAPKLLFHVNDMYNNFQGYFKGFFAQNRDRLYSLTLNKWNNDYGFFNIQFMNDEFKYFEFPLGLFRFQDGRVDNGIIRNTILQDLTGKINFITTNFELDLKSKNIIKFLLNSNQTDKILMCFPSFLVEAYLDFLKSYSKADLQMIKTLDTINFSTFSNVEKINRFYETVCKEMITKLTSIEVEYLKEIDFEEKQQFLKDSNHPSLVFRIRNMIYFKKFLKESDYNQLNSFEWQLIEFFTYITTINLKLVEFPNRVPLSNHLLQLIKYEIFLMDQMYQQFPLRYNLLSPVIFKSFEAYSGKLDSYHRELSAKPNILLSTYLSPHTRKFLKSEEIQSIRSLLKSSREVNVVDNSNDTEDSFSLDGLIMDAFECSGNINNEVLVFETIETKKPPDLTKFWNTNKVKFPNLAKLAKEVLPIQINSDRNNETFKSNFQDILGELKDDICSIEAYCFIYFLSQEIDLIAMDSMEKNIEEFQHDVFKSHKCGTLVNSRDLKLPEL</sequence>
<gene>
    <name evidence="1" type="ORF">CLIB1444_03S03004</name>
</gene>
<keyword evidence="2" id="KW-1185">Reference proteome</keyword>
<comment type="caution">
    <text evidence="1">The sequence shown here is derived from an EMBL/GenBank/DDBJ whole genome shotgun (WGS) entry which is preliminary data.</text>
</comment>
<reference evidence="1" key="1">
    <citation type="submission" date="2022-06" db="EMBL/GenBank/DDBJ databases">
        <authorList>
            <person name="Legras J.-L."/>
            <person name="Devillers H."/>
            <person name="Grondin C."/>
        </authorList>
    </citation>
    <scope>NUCLEOTIDE SEQUENCE</scope>
    <source>
        <strain evidence="1">CLIB 1444</strain>
    </source>
</reference>
<evidence type="ECO:0000313" key="2">
    <source>
        <dbReference type="Proteomes" id="UP001152531"/>
    </source>
</evidence>
<protein>
    <submittedName>
        <fullName evidence="1">Uncharacterized protein</fullName>
    </submittedName>
</protein>
<proteinExistence type="predicted"/>
<dbReference type="EMBL" id="CALSDN010000003">
    <property type="protein sequence ID" value="CAH6720037.1"/>
    <property type="molecule type" value="Genomic_DNA"/>
</dbReference>
<evidence type="ECO:0000313" key="1">
    <source>
        <dbReference type="EMBL" id="CAH6720037.1"/>
    </source>
</evidence>
<name>A0ACA9Y572_9ASCO</name>
<accession>A0ACA9Y572</accession>
<organism evidence="1 2">
    <name type="scientific">[Candida] jaroonii</name>
    <dbReference type="NCBI Taxonomy" id="467808"/>
    <lineage>
        <taxon>Eukaryota</taxon>
        <taxon>Fungi</taxon>
        <taxon>Dikarya</taxon>
        <taxon>Ascomycota</taxon>
        <taxon>Saccharomycotina</taxon>
        <taxon>Pichiomycetes</taxon>
        <taxon>Debaryomycetaceae</taxon>
        <taxon>Yamadazyma</taxon>
    </lineage>
</organism>